<organism evidence="1 2">
    <name type="scientific">Lipomyces orientalis</name>
    <dbReference type="NCBI Taxonomy" id="1233043"/>
    <lineage>
        <taxon>Eukaryota</taxon>
        <taxon>Fungi</taxon>
        <taxon>Dikarya</taxon>
        <taxon>Ascomycota</taxon>
        <taxon>Saccharomycotina</taxon>
        <taxon>Lipomycetes</taxon>
        <taxon>Lipomycetales</taxon>
        <taxon>Lipomycetaceae</taxon>
        <taxon>Lipomyces</taxon>
    </lineage>
</organism>
<accession>A0ACC3TPK5</accession>
<evidence type="ECO:0000313" key="2">
    <source>
        <dbReference type="Proteomes" id="UP001489719"/>
    </source>
</evidence>
<sequence>MARARSPPVTTAAKVTTQAAKKEYKGQTPFQTRLTAAPRFELQTSVSSKMAYIDDEEASYQRALNFLKDNEPERRLDIRLSYQTFRALEAQAQALYGDAKYPRVEYSGTDSRVTIYTVPTQLHGTSASALQMAIRDSVRDGLLRHNKQELLRRIIPIGESTISSFDDLGQGSTKTPDGGFVYIDSSTGRQELALIIEAGVSEQYQQLRADISVWLSDIHCRTAILLWFKESPRFRNPTNANAYSVDDRPAFDDAAQQAQRDHPLGPYRYRDHDWCGTIAEAFIEIFRSDSNNEVPARYPIAENGLIVVEGQSLDIGLILGDLFPLDDEAVGNARTERIRLDMGFVQSALASATRGTAVTRFSRFMNAN</sequence>
<name>A0ACC3TPK5_9ASCO</name>
<keyword evidence="2" id="KW-1185">Reference proteome</keyword>
<proteinExistence type="predicted"/>
<protein>
    <submittedName>
        <fullName evidence="1">Uncharacterized protein</fullName>
    </submittedName>
</protein>
<dbReference type="Proteomes" id="UP001489719">
    <property type="component" value="Unassembled WGS sequence"/>
</dbReference>
<gene>
    <name evidence="1" type="ORF">V1517DRAFT_321492</name>
</gene>
<evidence type="ECO:0000313" key="1">
    <source>
        <dbReference type="EMBL" id="KAK9323102.1"/>
    </source>
</evidence>
<dbReference type="EMBL" id="MU970066">
    <property type="protein sequence ID" value="KAK9323102.1"/>
    <property type="molecule type" value="Genomic_DNA"/>
</dbReference>
<reference evidence="2" key="1">
    <citation type="journal article" date="2024" name="Front. Bioeng. Biotechnol.">
        <title>Genome-scale model development and genomic sequencing of the oleaginous clade Lipomyces.</title>
        <authorList>
            <person name="Czajka J.J."/>
            <person name="Han Y."/>
            <person name="Kim J."/>
            <person name="Mondo S.J."/>
            <person name="Hofstad B.A."/>
            <person name="Robles A."/>
            <person name="Haridas S."/>
            <person name="Riley R."/>
            <person name="LaButti K."/>
            <person name="Pangilinan J."/>
            <person name="Andreopoulos W."/>
            <person name="Lipzen A."/>
            <person name="Yan J."/>
            <person name="Wang M."/>
            <person name="Ng V."/>
            <person name="Grigoriev I.V."/>
            <person name="Spatafora J.W."/>
            <person name="Magnuson J.K."/>
            <person name="Baker S.E."/>
            <person name="Pomraning K.R."/>
        </authorList>
    </citation>
    <scope>NUCLEOTIDE SEQUENCE [LARGE SCALE GENOMIC DNA]</scope>
    <source>
        <strain evidence="2">CBS 10300</strain>
    </source>
</reference>
<comment type="caution">
    <text evidence="1">The sequence shown here is derived from an EMBL/GenBank/DDBJ whole genome shotgun (WGS) entry which is preliminary data.</text>
</comment>